<evidence type="ECO:0000256" key="2">
    <source>
        <dbReference type="ARBA" id="ARBA00022448"/>
    </source>
</evidence>
<feature type="non-terminal residue" evidence="12">
    <location>
        <position position="692"/>
    </location>
</feature>
<evidence type="ECO:0000259" key="10">
    <source>
        <dbReference type="PROSITE" id="PS50836"/>
    </source>
</evidence>
<dbReference type="InterPro" id="IPR005018">
    <property type="entry name" value="DOMON_domain"/>
</dbReference>
<gene>
    <name evidence="12" type="ORF">BDK51DRAFT_25492</name>
</gene>
<dbReference type="AlphaFoldDB" id="A0A4P9WMD0"/>
<dbReference type="Gene3D" id="3.10.120.10">
    <property type="entry name" value="Cytochrome b5-like heme/steroid binding domain"/>
    <property type="match status" value="1"/>
</dbReference>
<dbReference type="EMBL" id="KZ993961">
    <property type="protein sequence ID" value="RKO94231.1"/>
    <property type="molecule type" value="Genomic_DNA"/>
</dbReference>
<dbReference type="InterPro" id="IPR006593">
    <property type="entry name" value="Cyt_b561/ferric_Rdtase_TM"/>
</dbReference>
<feature type="domain" description="Cytochrome b561" evidence="11">
    <location>
        <begin position="216"/>
        <end position="413"/>
    </location>
</feature>
<dbReference type="SUPFAM" id="SSF55856">
    <property type="entry name" value="Cytochrome b5-like heme/steroid binding domain"/>
    <property type="match status" value="1"/>
</dbReference>
<evidence type="ECO:0000256" key="1">
    <source>
        <dbReference type="ARBA" id="ARBA00004370"/>
    </source>
</evidence>
<keyword evidence="3 8" id="KW-0812">Transmembrane</keyword>
<evidence type="ECO:0000313" key="13">
    <source>
        <dbReference type="Proteomes" id="UP000269721"/>
    </source>
</evidence>
<feature type="transmembrane region" description="Helical" evidence="8">
    <location>
        <begin position="252"/>
        <end position="273"/>
    </location>
</feature>
<dbReference type="PROSITE" id="PS50939">
    <property type="entry name" value="CYTOCHROME_B561"/>
    <property type="match status" value="1"/>
</dbReference>
<feature type="transmembrane region" description="Helical" evidence="8">
    <location>
        <begin position="285"/>
        <end position="310"/>
    </location>
</feature>
<protein>
    <recommendedName>
        <fullName evidence="14">Cytochrome b5 heme-binding domain-containing protein</fullName>
    </recommendedName>
</protein>
<organism evidence="12 13">
    <name type="scientific">Blyttiomyces helicus</name>
    <dbReference type="NCBI Taxonomy" id="388810"/>
    <lineage>
        <taxon>Eukaryota</taxon>
        <taxon>Fungi</taxon>
        <taxon>Fungi incertae sedis</taxon>
        <taxon>Chytridiomycota</taxon>
        <taxon>Chytridiomycota incertae sedis</taxon>
        <taxon>Chytridiomycetes</taxon>
        <taxon>Chytridiomycetes incertae sedis</taxon>
        <taxon>Blyttiomyces</taxon>
    </lineage>
</organism>
<dbReference type="InterPro" id="IPR001199">
    <property type="entry name" value="Cyt_B5-like_heme/steroid-bd"/>
</dbReference>
<evidence type="ECO:0000256" key="9">
    <source>
        <dbReference type="SAM" id="SignalP"/>
    </source>
</evidence>
<feature type="chain" id="PRO_5020340018" description="Cytochrome b5 heme-binding domain-containing protein" evidence="9">
    <location>
        <begin position="23"/>
        <end position="692"/>
    </location>
</feature>
<dbReference type="Proteomes" id="UP000269721">
    <property type="component" value="Unassembled WGS sequence"/>
</dbReference>
<evidence type="ECO:0000256" key="3">
    <source>
        <dbReference type="ARBA" id="ARBA00022692"/>
    </source>
</evidence>
<evidence type="ECO:0000256" key="7">
    <source>
        <dbReference type="ARBA" id="ARBA00023136"/>
    </source>
</evidence>
<feature type="transmembrane region" description="Helical" evidence="8">
    <location>
        <begin position="392"/>
        <end position="413"/>
    </location>
</feature>
<name>A0A4P9WMD0_9FUNG</name>
<keyword evidence="6 8" id="KW-1133">Transmembrane helix</keyword>
<keyword evidence="4 9" id="KW-0732">Signal</keyword>
<sequence>MYPTIPLVVLLPLLLFLNLANASNSLLPDHAHLDLVAIGGPIPQTLPSLNSYAWSHQFFADDLSLDPGYVFRIYWNVSNPGTADESFDYSLVLTAPADRSDPGALQNAWMGIGFGTSMVRNAEFNVCHMAGLPIDGGPGGIAAHEHFSQPKYAPPTQNLGPNFAAMAIGGNYTNGQLMCTFSRKTHPNTTFHATLNAKSLTDMIWAFNPRSNLNYRGEPFTYHGTYHRGAITAALAEGVMTFRVPVSVTNKIIHGAGMTFVWFVLFPVSVFYARYMKSTSGWIAVHITTQVSGTIAAMSFLVLILMTVVYLDQPHAQLGIFIIGGVLIQLTFGVFNALRLSNEAVARVAGAVRVTHNLFGASLLVLGTAQVYLGLDTLNPTVEPQIAGLWGLYWGLVGFWAIVFIATEAYFYLRIRRKDRGVGKVTTISTGTFGDTSSKGKYVSAVQVVDAMPAAPNAIEKGRRSFTWKSLHEAIAAGELLVVGNGKFVYDMGRWIKSHPGRQIILHAVAGTDISNDYFHEAGFDAAEFTPRPSMPPQDPNRAHPTTFHRRSMNKSIGSSEGVAPIGHMSILDGARRMPTLSANDWKRIIKSRRTHVHTRLAIEKLATLVIGSLVPSDSPRDSTCTLEEVPGACPFDPYEFRRYAITEKTLVASGIGGAYPVWRIRFCSLYPFDARNGEPNGFLPGESVQLQ</sequence>
<comment type="subcellular location">
    <subcellularLocation>
        <location evidence="1">Membrane</location>
    </subcellularLocation>
</comment>
<feature type="signal peptide" evidence="9">
    <location>
        <begin position="1"/>
        <end position="22"/>
    </location>
</feature>
<keyword evidence="5" id="KW-0249">Electron transport</keyword>
<reference evidence="13" key="1">
    <citation type="journal article" date="2018" name="Nat. Microbiol.">
        <title>Leveraging single-cell genomics to expand the fungal tree of life.</title>
        <authorList>
            <person name="Ahrendt S.R."/>
            <person name="Quandt C.A."/>
            <person name="Ciobanu D."/>
            <person name="Clum A."/>
            <person name="Salamov A."/>
            <person name="Andreopoulos B."/>
            <person name="Cheng J.F."/>
            <person name="Woyke T."/>
            <person name="Pelin A."/>
            <person name="Henrissat B."/>
            <person name="Reynolds N.K."/>
            <person name="Benny G.L."/>
            <person name="Smith M.E."/>
            <person name="James T.Y."/>
            <person name="Grigoriev I.V."/>
        </authorList>
    </citation>
    <scope>NUCLEOTIDE SEQUENCE [LARGE SCALE GENOMIC DNA]</scope>
</reference>
<dbReference type="GO" id="GO:0016020">
    <property type="term" value="C:membrane"/>
    <property type="evidence" value="ECO:0007669"/>
    <property type="project" value="UniProtKB-SubCell"/>
</dbReference>
<evidence type="ECO:0000256" key="4">
    <source>
        <dbReference type="ARBA" id="ARBA00022729"/>
    </source>
</evidence>
<feature type="transmembrane region" description="Helical" evidence="8">
    <location>
        <begin position="316"/>
        <end position="338"/>
    </location>
</feature>
<keyword evidence="7 8" id="KW-0472">Membrane</keyword>
<dbReference type="PANTHER" id="PTHR23130">
    <property type="entry name" value="CYTOCHROME B561 AND DOMON DOMAIN-CONTAINING PROTEIN"/>
    <property type="match status" value="1"/>
</dbReference>
<feature type="domain" description="DOMON" evidence="10">
    <location>
        <begin position="69"/>
        <end position="208"/>
    </location>
</feature>
<accession>A0A4P9WMD0</accession>
<dbReference type="Pfam" id="PF00173">
    <property type="entry name" value="Cyt-b5"/>
    <property type="match status" value="1"/>
</dbReference>
<dbReference type="PANTHER" id="PTHR23130:SF171">
    <property type="entry name" value="OS01G0895300 PROTEIN"/>
    <property type="match status" value="1"/>
</dbReference>
<evidence type="ECO:0000256" key="6">
    <source>
        <dbReference type="ARBA" id="ARBA00022989"/>
    </source>
</evidence>
<evidence type="ECO:0008006" key="14">
    <source>
        <dbReference type="Google" id="ProtNLM"/>
    </source>
</evidence>
<keyword evidence="2" id="KW-0813">Transport</keyword>
<dbReference type="Gene3D" id="1.20.120.1770">
    <property type="match status" value="1"/>
</dbReference>
<evidence type="ECO:0000256" key="8">
    <source>
        <dbReference type="SAM" id="Phobius"/>
    </source>
</evidence>
<dbReference type="OrthoDB" id="823504at2759"/>
<proteinExistence type="predicted"/>
<feature type="transmembrane region" description="Helical" evidence="8">
    <location>
        <begin position="350"/>
        <end position="372"/>
    </location>
</feature>
<dbReference type="CDD" id="cd08760">
    <property type="entry name" value="Cyt_b561_FRRS1_like"/>
    <property type="match status" value="1"/>
</dbReference>
<dbReference type="PROSITE" id="PS50836">
    <property type="entry name" value="DOMON"/>
    <property type="match status" value="1"/>
</dbReference>
<evidence type="ECO:0000256" key="5">
    <source>
        <dbReference type="ARBA" id="ARBA00022982"/>
    </source>
</evidence>
<keyword evidence="13" id="KW-1185">Reference proteome</keyword>
<dbReference type="InterPro" id="IPR036400">
    <property type="entry name" value="Cyt_B5-like_heme/steroid_sf"/>
</dbReference>
<evidence type="ECO:0000259" key="11">
    <source>
        <dbReference type="PROSITE" id="PS50939"/>
    </source>
</evidence>
<evidence type="ECO:0000313" key="12">
    <source>
        <dbReference type="EMBL" id="RKO94231.1"/>
    </source>
</evidence>